<dbReference type="Proteomes" id="UP001595767">
    <property type="component" value="Unassembled WGS sequence"/>
</dbReference>
<keyword evidence="1" id="KW-0378">Hydrolase</keyword>
<evidence type="ECO:0000313" key="1">
    <source>
        <dbReference type="EMBL" id="MFC4124891.1"/>
    </source>
</evidence>
<keyword evidence="1" id="KW-0255">Endonuclease</keyword>
<protein>
    <submittedName>
        <fullName evidence="1">HNH endonuclease</fullName>
    </submittedName>
</protein>
<evidence type="ECO:0000313" key="2">
    <source>
        <dbReference type="Proteomes" id="UP001595767"/>
    </source>
</evidence>
<accession>A0ABV8L2I8</accession>
<organism evidence="1 2">
    <name type="scientific">Nocardia rhizosphaerae</name>
    <dbReference type="NCBI Taxonomy" id="1691571"/>
    <lineage>
        <taxon>Bacteria</taxon>
        <taxon>Bacillati</taxon>
        <taxon>Actinomycetota</taxon>
        <taxon>Actinomycetes</taxon>
        <taxon>Mycobacteriales</taxon>
        <taxon>Nocardiaceae</taxon>
        <taxon>Nocardia</taxon>
    </lineage>
</organism>
<dbReference type="InterPro" id="IPR003615">
    <property type="entry name" value="HNH_nuc"/>
</dbReference>
<proteinExistence type="predicted"/>
<keyword evidence="2" id="KW-1185">Reference proteome</keyword>
<reference evidence="2" key="1">
    <citation type="journal article" date="2019" name="Int. J. Syst. Evol. Microbiol.">
        <title>The Global Catalogue of Microorganisms (GCM) 10K type strain sequencing project: providing services to taxonomists for standard genome sequencing and annotation.</title>
        <authorList>
            <consortium name="The Broad Institute Genomics Platform"/>
            <consortium name="The Broad Institute Genome Sequencing Center for Infectious Disease"/>
            <person name="Wu L."/>
            <person name="Ma J."/>
        </authorList>
    </citation>
    <scope>NUCLEOTIDE SEQUENCE [LARGE SCALE GENOMIC DNA]</scope>
    <source>
        <strain evidence="2">CGMCC 4.7204</strain>
    </source>
</reference>
<dbReference type="RefSeq" id="WP_378547712.1">
    <property type="nucleotide sequence ID" value="NZ_JBHSBA010000003.1"/>
</dbReference>
<comment type="caution">
    <text evidence="1">The sequence shown here is derived from an EMBL/GenBank/DDBJ whole genome shotgun (WGS) entry which is preliminary data.</text>
</comment>
<dbReference type="CDD" id="cd00085">
    <property type="entry name" value="HNHc"/>
    <property type="match status" value="1"/>
</dbReference>
<dbReference type="EMBL" id="JBHSBA010000003">
    <property type="protein sequence ID" value="MFC4124891.1"/>
    <property type="molecule type" value="Genomic_DNA"/>
</dbReference>
<sequence>MRRNEKRTRRIVKHRAGDLCERCGMVFGQSAHHRKNRGQGGEWSPTNIVWLCGDGVAGCHGWVTAHPADARTTGFHVPWWEEPAEIPIRSLLHGVVLLADDGTVTCYPDAEEANR</sequence>
<name>A0ABV8L2I8_9NOCA</name>
<dbReference type="GO" id="GO:0004519">
    <property type="term" value="F:endonuclease activity"/>
    <property type="evidence" value="ECO:0007669"/>
    <property type="project" value="UniProtKB-KW"/>
</dbReference>
<keyword evidence="1" id="KW-0540">Nuclease</keyword>
<gene>
    <name evidence="1" type="ORF">ACFOW8_08130</name>
</gene>